<sequence>MRIVQVLVYYASVVWHTKTVVEYEGDGLDPSFLHSECLGKPPLYHRRFSITVKRRRCCWLVDGPFTYCAVVDEALGKEVAFRFLEHVKQQFQQLLDKKGLVAVGEDLTLFSLKEDFLPIIRHLVLPLVGTPMEDLDITEETPPEHEVPEIEPTEDTTSLEAPLYTRRVADQHSGKAGCSCLPLTRVNSFKNDKRMSKEACNESKQNNLDNHGRTMERTQKLETLFEDLEQNTPMQKSSSMRSREQFPHRTWWRKELFEGMLAAIFRTAKSWVHSRFGSCWHERSCVYNQA</sequence>
<evidence type="ECO:0000313" key="1">
    <source>
        <dbReference type="EMBL" id="KAJ7546247.1"/>
    </source>
</evidence>
<name>A0ACC2CW83_DIPCM</name>
<evidence type="ECO:0000313" key="2">
    <source>
        <dbReference type="Proteomes" id="UP001162992"/>
    </source>
</evidence>
<comment type="caution">
    <text evidence="1">The sequence shown here is derived from an EMBL/GenBank/DDBJ whole genome shotgun (WGS) entry which is preliminary data.</text>
</comment>
<reference evidence="2" key="1">
    <citation type="journal article" date="2024" name="Proc. Natl. Acad. Sci. U.S.A.">
        <title>Extraordinary preservation of gene collinearity over three hundred million years revealed in homosporous lycophytes.</title>
        <authorList>
            <person name="Li C."/>
            <person name="Wickell D."/>
            <person name="Kuo L.Y."/>
            <person name="Chen X."/>
            <person name="Nie B."/>
            <person name="Liao X."/>
            <person name="Peng D."/>
            <person name="Ji J."/>
            <person name="Jenkins J."/>
            <person name="Williams M."/>
            <person name="Shu S."/>
            <person name="Plott C."/>
            <person name="Barry K."/>
            <person name="Rajasekar S."/>
            <person name="Grimwood J."/>
            <person name="Han X."/>
            <person name="Sun S."/>
            <person name="Hou Z."/>
            <person name="He W."/>
            <person name="Dai G."/>
            <person name="Sun C."/>
            <person name="Schmutz J."/>
            <person name="Leebens-Mack J.H."/>
            <person name="Li F.W."/>
            <person name="Wang L."/>
        </authorList>
    </citation>
    <scope>NUCLEOTIDE SEQUENCE [LARGE SCALE GENOMIC DNA]</scope>
    <source>
        <strain evidence="2">cv. PW_Plant_1</strain>
    </source>
</reference>
<gene>
    <name evidence="1" type="ORF">O6H91_08G031900</name>
</gene>
<proteinExistence type="predicted"/>
<protein>
    <submittedName>
        <fullName evidence="1">Uncharacterized protein</fullName>
    </submittedName>
</protein>
<accession>A0ACC2CW83</accession>
<keyword evidence="2" id="KW-1185">Reference proteome</keyword>
<dbReference type="EMBL" id="CM055099">
    <property type="protein sequence ID" value="KAJ7546247.1"/>
    <property type="molecule type" value="Genomic_DNA"/>
</dbReference>
<dbReference type="Proteomes" id="UP001162992">
    <property type="component" value="Chromosome 8"/>
</dbReference>
<organism evidence="1 2">
    <name type="scientific">Diphasiastrum complanatum</name>
    <name type="common">Issler's clubmoss</name>
    <name type="synonym">Lycopodium complanatum</name>
    <dbReference type="NCBI Taxonomy" id="34168"/>
    <lineage>
        <taxon>Eukaryota</taxon>
        <taxon>Viridiplantae</taxon>
        <taxon>Streptophyta</taxon>
        <taxon>Embryophyta</taxon>
        <taxon>Tracheophyta</taxon>
        <taxon>Lycopodiopsida</taxon>
        <taxon>Lycopodiales</taxon>
        <taxon>Lycopodiaceae</taxon>
        <taxon>Lycopodioideae</taxon>
        <taxon>Diphasiastrum</taxon>
    </lineage>
</organism>